<evidence type="ECO:0000256" key="4">
    <source>
        <dbReference type="ARBA" id="ARBA00023242"/>
    </source>
</evidence>
<comment type="subcellular location">
    <subcellularLocation>
        <location evidence="1">Nucleus</location>
    </subcellularLocation>
</comment>
<dbReference type="InterPro" id="IPR011989">
    <property type="entry name" value="ARM-like"/>
</dbReference>
<dbReference type="GO" id="GO:0005635">
    <property type="term" value="C:nuclear envelope"/>
    <property type="evidence" value="ECO:0007669"/>
    <property type="project" value="TreeGrafter"/>
</dbReference>
<gene>
    <name evidence="6" type="ORF">BGW36DRAFT_425203</name>
</gene>
<dbReference type="Proteomes" id="UP001201262">
    <property type="component" value="Unassembled WGS sequence"/>
</dbReference>
<dbReference type="PANTHER" id="PTHR10997:SF7">
    <property type="entry name" value="IMPORTIN-11"/>
    <property type="match status" value="1"/>
</dbReference>
<evidence type="ECO:0000313" key="6">
    <source>
        <dbReference type="EMBL" id="KAH8700376.1"/>
    </source>
</evidence>
<evidence type="ECO:0000259" key="5">
    <source>
        <dbReference type="PROSITE" id="PS50166"/>
    </source>
</evidence>
<name>A0AAD4KYG7_9EURO</name>
<dbReference type="SUPFAM" id="SSF48371">
    <property type="entry name" value="ARM repeat"/>
    <property type="match status" value="1"/>
</dbReference>
<evidence type="ECO:0000313" key="7">
    <source>
        <dbReference type="Proteomes" id="UP001201262"/>
    </source>
</evidence>
<dbReference type="InterPro" id="IPR016024">
    <property type="entry name" value="ARM-type_fold"/>
</dbReference>
<keyword evidence="7" id="KW-1185">Reference proteome</keyword>
<protein>
    <submittedName>
        <fullName evidence="6">Importin 11</fullName>
    </submittedName>
</protein>
<feature type="domain" description="Importin N-terminal" evidence="5">
    <location>
        <begin position="37"/>
        <end position="109"/>
    </location>
</feature>
<keyword evidence="3" id="KW-0813">Transport</keyword>
<reference evidence="6" key="1">
    <citation type="submission" date="2021-12" db="EMBL/GenBank/DDBJ databases">
        <title>Convergent genome expansion in fungi linked to evolution of root-endophyte symbiosis.</title>
        <authorList>
            <consortium name="DOE Joint Genome Institute"/>
            <person name="Ke Y.-H."/>
            <person name="Bonito G."/>
            <person name="Liao H.-L."/>
            <person name="Looney B."/>
            <person name="Rojas-Flechas A."/>
            <person name="Nash J."/>
            <person name="Hameed K."/>
            <person name="Schadt C."/>
            <person name="Martin F."/>
            <person name="Crous P.W."/>
            <person name="Miettinen O."/>
            <person name="Magnuson J.K."/>
            <person name="Labbe J."/>
            <person name="Jacobson D."/>
            <person name="Doktycz M.J."/>
            <person name="Veneault-Fourrey C."/>
            <person name="Kuo A."/>
            <person name="Mondo S."/>
            <person name="Calhoun S."/>
            <person name="Riley R."/>
            <person name="Ohm R."/>
            <person name="LaButti K."/>
            <person name="Andreopoulos B."/>
            <person name="Pangilinan J."/>
            <person name="Nolan M."/>
            <person name="Tritt A."/>
            <person name="Clum A."/>
            <person name="Lipzen A."/>
            <person name="Daum C."/>
            <person name="Barry K."/>
            <person name="Grigoriev I.V."/>
            <person name="Vilgalys R."/>
        </authorList>
    </citation>
    <scope>NUCLEOTIDE SEQUENCE</scope>
    <source>
        <strain evidence="6">PMI_201</strain>
    </source>
</reference>
<dbReference type="GO" id="GO:0006606">
    <property type="term" value="P:protein import into nucleus"/>
    <property type="evidence" value="ECO:0007669"/>
    <property type="project" value="TreeGrafter"/>
</dbReference>
<evidence type="ECO:0000256" key="2">
    <source>
        <dbReference type="ARBA" id="ARBA00007991"/>
    </source>
</evidence>
<sequence length="1054" mass="119260">MSNALELPGEANPLTVQNLFYALEGAASSTHQRVRVGTQQLQHWEKQDGFYPLLQEAFLRHSLPIEVRYLAIIQLKNGIDKYWRKTATNAIKKEDRDRIKTRALEAGIVEPSPQLALHNALVVAKILRYEFPNSEWPEAIPSLISSLRTAAQPGTNPMQLPRTLAILLQIIKELSTARMQRVRASLQSVSPEIFRLLGTIYIEKVNSWTTLLEQGSLDNEVLLGLLEQSLTSLKVLRRLIISGFEHPSRDKDVQEFWQLSNAQFTKFFTYVESGSNLSTQVVTFIGKHLLQLSKLHVEMAKSHPASFGLLSDCVPLVKSYWTIVSKLGEIYEAETQNIDGGSSEDSEQKSIIDRLGLKALLLIRACAKMAFHPVHTFKFQKQEEKEERNRSVELVKSQLFTEDFVIMVMELLISKFFKLRRIDFQEWEEEPEEWERKEDTISEAWEFSIRPCSEKLFLDLIISFKTLLIPQLLNVFYSFANPQNRDILMKDSLYSAIGLASACLEQHLDFNTFIESTLIPEVQIHDEGYKVLRRRTAIVIGQWMPVQPEKLNHSFIYQVFQHLSNRDDPLNDLAVRITAGRQLKNVLDPFEFSPQAFLPYATPILQNLLTLIQEVDQAETKMALLETVRTAVVKMEDHILPFSDQIISLLPPLWEQSGEAHLMKQAILTLLSSLMNALKGDSVKYHGDLLPLIENSLEPGSESIVYLLEEALELWAAVLTQTPAPASPGVLSLLPRLFPIFEAATDSAPLALQIAESYILLAPQEVLNDQNRTPFLVSLESLLSSAYRQRVGVVPHLVEMLIRSAETIDGGSTNSYNVIARSLLDSSFLHTILEGLHSAHQSSQTTGPNRITSDIYGVLETDYFSVVARLALGNPQVFFSAISTATGTSEEQVLSWLLTEWFFHWDNIGLVTQKKLHALALTQLLAISTIKNAPPPTYLLNHLQSYLTIWTDVVTELSEGTEATDDPHAAKDYLIYWNKAETSAASMENEPPESKRRREWESSDVVHRINIRDFIKERLQAVINACGGAQQFQNEWLVNVDREVLTEFGSLGIL</sequence>
<comment type="caution">
    <text evidence="6">The sequence shown here is derived from an EMBL/GenBank/DDBJ whole genome shotgun (WGS) entry which is preliminary data.</text>
</comment>
<dbReference type="Pfam" id="PF03810">
    <property type="entry name" value="IBN_N"/>
    <property type="match status" value="1"/>
</dbReference>
<dbReference type="SMART" id="SM00913">
    <property type="entry name" value="IBN_N"/>
    <property type="match status" value="1"/>
</dbReference>
<keyword evidence="4" id="KW-0539">Nucleus</keyword>
<dbReference type="GeneID" id="70250372"/>
<dbReference type="PROSITE" id="PS50166">
    <property type="entry name" value="IMPORTIN_B_NT"/>
    <property type="match status" value="1"/>
</dbReference>
<dbReference type="InterPro" id="IPR001494">
    <property type="entry name" value="Importin-beta_N"/>
</dbReference>
<dbReference type="GO" id="GO:0005829">
    <property type="term" value="C:cytosol"/>
    <property type="evidence" value="ECO:0007669"/>
    <property type="project" value="TreeGrafter"/>
</dbReference>
<dbReference type="Pfam" id="PF25758">
    <property type="entry name" value="TPR_IPO11"/>
    <property type="match status" value="1"/>
</dbReference>
<proteinExistence type="inferred from homology"/>
<dbReference type="RefSeq" id="XP_046074082.1">
    <property type="nucleotide sequence ID" value="XM_046220085.1"/>
</dbReference>
<dbReference type="GO" id="GO:0031267">
    <property type="term" value="F:small GTPase binding"/>
    <property type="evidence" value="ECO:0007669"/>
    <property type="project" value="InterPro"/>
</dbReference>
<accession>A0AAD4KYG7</accession>
<dbReference type="EMBL" id="JAJTJA010000004">
    <property type="protein sequence ID" value="KAH8700376.1"/>
    <property type="molecule type" value="Genomic_DNA"/>
</dbReference>
<comment type="similarity">
    <text evidence="2">Belongs to the importin beta family.</text>
</comment>
<dbReference type="FunFam" id="1.25.10.10:FF:000362">
    <property type="entry name" value="Importin 11, putative"/>
    <property type="match status" value="1"/>
</dbReference>
<dbReference type="AlphaFoldDB" id="A0AAD4KYG7"/>
<dbReference type="Gene3D" id="1.25.10.10">
    <property type="entry name" value="Leucine-rich Repeat Variant"/>
    <property type="match status" value="1"/>
</dbReference>
<organism evidence="6 7">
    <name type="scientific">Talaromyces proteolyticus</name>
    <dbReference type="NCBI Taxonomy" id="1131652"/>
    <lineage>
        <taxon>Eukaryota</taxon>
        <taxon>Fungi</taxon>
        <taxon>Dikarya</taxon>
        <taxon>Ascomycota</taxon>
        <taxon>Pezizomycotina</taxon>
        <taxon>Eurotiomycetes</taxon>
        <taxon>Eurotiomycetidae</taxon>
        <taxon>Eurotiales</taxon>
        <taxon>Trichocomaceae</taxon>
        <taxon>Talaromyces</taxon>
        <taxon>Talaromyces sect. Bacilispori</taxon>
    </lineage>
</organism>
<evidence type="ECO:0000256" key="3">
    <source>
        <dbReference type="ARBA" id="ARBA00022448"/>
    </source>
</evidence>
<evidence type="ECO:0000256" key="1">
    <source>
        <dbReference type="ARBA" id="ARBA00004123"/>
    </source>
</evidence>
<dbReference type="InterPro" id="IPR058669">
    <property type="entry name" value="TPR_IPO7/11-like"/>
</dbReference>
<dbReference type="PANTHER" id="PTHR10997">
    <property type="entry name" value="IMPORTIN-7, 8, 11"/>
    <property type="match status" value="1"/>
</dbReference>